<evidence type="ECO:0000313" key="2">
    <source>
        <dbReference type="EMBL" id="WOK04981.1"/>
    </source>
</evidence>
<gene>
    <name evidence="2" type="ORF">RT717_18020</name>
</gene>
<evidence type="ECO:0000256" key="1">
    <source>
        <dbReference type="SAM" id="Phobius"/>
    </source>
</evidence>
<accession>A0ABZ0IJX0</accession>
<proteinExistence type="predicted"/>
<dbReference type="RefSeq" id="WP_317487778.1">
    <property type="nucleotide sequence ID" value="NZ_CP136051.1"/>
</dbReference>
<evidence type="ECO:0000313" key="3">
    <source>
        <dbReference type="Proteomes" id="UP001302349"/>
    </source>
</evidence>
<organism evidence="2 3">
    <name type="scientific">Imperialibacter roseus</name>
    <dbReference type="NCBI Taxonomy" id="1324217"/>
    <lineage>
        <taxon>Bacteria</taxon>
        <taxon>Pseudomonadati</taxon>
        <taxon>Bacteroidota</taxon>
        <taxon>Cytophagia</taxon>
        <taxon>Cytophagales</taxon>
        <taxon>Flammeovirgaceae</taxon>
        <taxon>Imperialibacter</taxon>
    </lineage>
</organism>
<keyword evidence="1" id="KW-0472">Membrane</keyword>
<sequence>MGFLPIFLALSLFLMLWGMVVNQFLRSEKKKILTSASEFGLSGSLQVIDQQLASEDSKELRSLRAQMFRYNKLISSFPYRIVAVLMKLSKF</sequence>
<dbReference type="EMBL" id="CP136051">
    <property type="protein sequence ID" value="WOK04981.1"/>
    <property type="molecule type" value="Genomic_DNA"/>
</dbReference>
<protein>
    <submittedName>
        <fullName evidence="2">Uncharacterized protein</fullName>
    </submittedName>
</protein>
<name>A0ABZ0IJX0_9BACT</name>
<keyword evidence="3" id="KW-1185">Reference proteome</keyword>
<feature type="transmembrane region" description="Helical" evidence="1">
    <location>
        <begin position="6"/>
        <end position="25"/>
    </location>
</feature>
<dbReference type="Proteomes" id="UP001302349">
    <property type="component" value="Chromosome"/>
</dbReference>
<keyword evidence="1" id="KW-0812">Transmembrane</keyword>
<reference evidence="2 3" key="1">
    <citation type="journal article" date="2023" name="Microbiol. Resour. Announc.">
        <title>Complete Genome Sequence of Imperialibacter roseus strain P4T.</title>
        <authorList>
            <person name="Tizabi D.R."/>
            <person name="Bachvaroff T."/>
            <person name="Hill R.T."/>
        </authorList>
    </citation>
    <scope>NUCLEOTIDE SEQUENCE [LARGE SCALE GENOMIC DNA]</scope>
    <source>
        <strain evidence="2 3">P4T</strain>
    </source>
</reference>
<keyword evidence="1" id="KW-1133">Transmembrane helix</keyword>